<dbReference type="EMBL" id="AOJE01000038">
    <property type="protein sequence ID" value="ELZ39324.1"/>
    <property type="molecule type" value="Genomic_DNA"/>
</dbReference>
<evidence type="ECO:0000313" key="1">
    <source>
        <dbReference type="EMBL" id="ELZ39324.1"/>
    </source>
</evidence>
<gene>
    <name evidence="1" type="ORF">C471_08595</name>
</gene>
<accession>M0DYZ3</accession>
<protein>
    <submittedName>
        <fullName evidence="1">Uncharacterized protein</fullName>
    </submittedName>
</protein>
<dbReference type="STRING" id="1227484.C471_08595"/>
<evidence type="ECO:0000313" key="2">
    <source>
        <dbReference type="Proteomes" id="UP000011514"/>
    </source>
</evidence>
<sequence length="210" mass="23296">MENQPTTNDAPTLPKAPEYELPYDRDSVAVESAKRSGYYGIMYAGNYEWDNQTCTAEAYGEYDADARPGERHRMINGQPRRSLKFHTTWMDADKAEPCLREIGSYNRFDGDVTADALDDLPDAAKVVVGRESSPVMYVWTVDAPAVYDVFDNLIVDDTVDDPDAIVPATDHRPNELGGVPNADTFPVATVGKSRGDLDTGVPTLLRAWWD</sequence>
<comment type="caution">
    <text evidence="1">The sequence shown here is derived from an EMBL/GenBank/DDBJ whole genome shotgun (WGS) entry which is preliminary data.</text>
</comment>
<keyword evidence="2" id="KW-1185">Reference proteome</keyword>
<name>M0DYZ3_9EURY</name>
<reference evidence="1 2" key="1">
    <citation type="journal article" date="2014" name="PLoS Genet.">
        <title>Phylogenetically driven sequencing of extremely halophilic archaea reveals strategies for static and dynamic osmo-response.</title>
        <authorList>
            <person name="Becker E.A."/>
            <person name="Seitzer P.M."/>
            <person name="Tritt A."/>
            <person name="Larsen D."/>
            <person name="Krusor M."/>
            <person name="Yao A.I."/>
            <person name="Wu D."/>
            <person name="Madern D."/>
            <person name="Eisen J.A."/>
            <person name="Darling A.E."/>
            <person name="Facciotti M.T."/>
        </authorList>
    </citation>
    <scope>NUCLEOTIDE SEQUENCE [LARGE SCALE GENOMIC DNA]</scope>
    <source>
        <strain evidence="1 2">DSM 1137</strain>
    </source>
</reference>
<dbReference type="eggNOG" id="ENOG502N5AH">
    <property type="taxonomic scope" value="Archaea"/>
</dbReference>
<dbReference type="PATRIC" id="fig|1227484.4.peg.1720"/>
<dbReference type="AlphaFoldDB" id="M0DYZ3"/>
<organism evidence="1 2">
    <name type="scientific">Halorubrum saccharovorum DSM 1137</name>
    <dbReference type="NCBI Taxonomy" id="1227484"/>
    <lineage>
        <taxon>Archaea</taxon>
        <taxon>Methanobacteriati</taxon>
        <taxon>Methanobacteriota</taxon>
        <taxon>Stenosarchaea group</taxon>
        <taxon>Halobacteria</taxon>
        <taxon>Halobacteriales</taxon>
        <taxon>Haloferacaceae</taxon>
        <taxon>Halorubrum</taxon>
    </lineage>
</organism>
<dbReference type="Proteomes" id="UP000011514">
    <property type="component" value="Unassembled WGS sequence"/>
</dbReference>
<proteinExistence type="predicted"/>